<dbReference type="OrthoDB" id="7676067at2759"/>
<dbReference type="AlphaFoldDB" id="A0A0C2JAI0"/>
<dbReference type="Proteomes" id="UP000031668">
    <property type="component" value="Unassembled WGS sequence"/>
</dbReference>
<evidence type="ECO:0000313" key="1">
    <source>
        <dbReference type="EMBL" id="KII74849.1"/>
    </source>
</evidence>
<dbReference type="InterPro" id="IPR015915">
    <property type="entry name" value="Kelch-typ_b-propeller"/>
</dbReference>
<sequence>MSGRVIRNTCNNCCDMWKINLESLEWSKLEYSLSTGVYDHRMSIVNGCYLYSFGGYREEGCINTIERFIVQPPTLYRFCLQSISQAPRWRNYIKSLPVAIRNELNLNYYNSSFDD</sequence>
<comment type="caution">
    <text evidence="1">The sequence shown here is derived from an EMBL/GenBank/DDBJ whole genome shotgun (WGS) entry which is preliminary data.</text>
</comment>
<keyword evidence="2" id="KW-1185">Reference proteome</keyword>
<organism evidence="1 2">
    <name type="scientific">Thelohanellus kitauei</name>
    <name type="common">Myxosporean</name>
    <dbReference type="NCBI Taxonomy" id="669202"/>
    <lineage>
        <taxon>Eukaryota</taxon>
        <taxon>Metazoa</taxon>
        <taxon>Cnidaria</taxon>
        <taxon>Myxozoa</taxon>
        <taxon>Myxosporea</taxon>
        <taxon>Bivalvulida</taxon>
        <taxon>Platysporina</taxon>
        <taxon>Myxobolidae</taxon>
        <taxon>Thelohanellus</taxon>
    </lineage>
</organism>
<dbReference type="SUPFAM" id="SSF117281">
    <property type="entry name" value="Kelch motif"/>
    <property type="match status" value="1"/>
</dbReference>
<protein>
    <recommendedName>
        <fullName evidence="3">Kelch domain-containing protein 10</fullName>
    </recommendedName>
</protein>
<evidence type="ECO:0008006" key="3">
    <source>
        <dbReference type="Google" id="ProtNLM"/>
    </source>
</evidence>
<accession>A0A0C2JAI0</accession>
<name>A0A0C2JAI0_THEKT</name>
<dbReference type="EMBL" id="JWZT01000219">
    <property type="protein sequence ID" value="KII74849.1"/>
    <property type="molecule type" value="Genomic_DNA"/>
</dbReference>
<proteinExistence type="predicted"/>
<evidence type="ECO:0000313" key="2">
    <source>
        <dbReference type="Proteomes" id="UP000031668"/>
    </source>
</evidence>
<dbReference type="Gene3D" id="2.120.10.80">
    <property type="entry name" value="Kelch-type beta propeller"/>
    <property type="match status" value="1"/>
</dbReference>
<gene>
    <name evidence="1" type="ORF">RF11_12991</name>
</gene>
<reference evidence="1 2" key="1">
    <citation type="journal article" date="2014" name="Genome Biol. Evol.">
        <title>The genome of the myxosporean Thelohanellus kitauei shows adaptations to nutrient acquisition within its fish host.</title>
        <authorList>
            <person name="Yang Y."/>
            <person name="Xiong J."/>
            <person name="Zhou Z."/>
            <person name="Huo F."/>
            <person name="Miao W."/>
            <person name="Ran C."/>
            <person name="Liu Y."/>
            <person name="Zhang J."/>
            <person name="Feng J."/>
            <person name="Wang M."/>
            <person name="Wang M."/>
            <person name="Wang L."/>
            <person name="Yao B."/>
        </authorList>
    </citation>
    <scope>NUCLEOTIDE SEQUENCE [LARGE SCALE GENOMIC DNA]</scope>
    <source>
        <strain evidence="1">Wuqing</strain>
    </source>
</reference>